<keyword evidence="9" id="KW-0812">Transmembrane</keyword>
<protein>
    <recommendedName>
        <fullName evidence="2">histidine kinase</fullName>
        <ecNumber evidence="2">2.7.13.3</ecNumber>
    </recommendedName>
</protein>
<evidence type="ECO:0000259" key="10">
    <source>
        <dbReference type="Pfam" id="PF07730"/>
    </source>
</evidence>
<dbReference type="PANTHER" id="PTHR24421:SF10">
    <property type="entry name" value="NITRATE_NITRITE SENSOR PROTEIN NARQ"/>
    <property type="match status" value="1"/>
</dbReference>
<keyword evidence="9" id="KW-1133">Transmembrane helix</keyword>
<keyword evidence="6" id="KW-0418">Kinase</keyword>
<reference evidence="12" key="1">
    <citation type="journal article" date="2019" name="Int. J. Syst. Evol. Microbiol.">
        <title>The Global Catalogue of Microorganisms (GCM) 10K type strain sequencing project: providing services to taxonomists for standard genome sequencing and annotation.</title>
        <authorList>
            <consortium name="The Broad Institute Genomics Platform"/>
            <consortium name="The Broad Institute Genome Sequencing Center for Infectious Disease"/>
            <person name="Wu L."/>
            <person name="Ma J."/>
        </authorList>
    </citation>
    <scope>NUCLEOTIDE SEQUENCE [LARGE SCALE GENOMIC DNA]</scope>
    <source>
        <strain evidence="12">JCM 15933</strain>
    </source>
</reference>
<feature type="transmembrane region" description="Helical" evidence="9">
    <location>
        <begin position="6"/>
        <end position="29"/>
    </location>
</feature>
<dbReference type="InterPro" id="IPR011712">
    <property type="entry name" value="Sig_transdc_His_kin_sub3_dim/P"/>
</dbReference>
<keyword evidence="8" id="KW-0902">Two-component regulatory system</keyword>
<dbReference type="SUPFAM" id="SSF55874">
    <property type="entry name" value="ATPase domain of HSP90 chaperone/DNA topoisomerase II/histidine kinase"/>
    <property type="match status" value="1"/>
</dbReference>
<dbReference type="RefSeq" id="WP_344507367.1">
    <property type="nucleotide sequence ID" value="NZ_BAAAQD010000017.1"/>
</dbReference>
<feature type="domain" description="Signal transduction histidine kinase subgroup 3 dimerisation and phosphoacceptor" evidence="10">
    <location>
        <begin position="161"/>
        <end position="220"/>
    </location>
</feature>
<sequence length="357" mass="35837">MSVAIGALAVVPAAAAGGAVVVAAVVAATGRPDRRVWPARLAVAAGAVSLAATVRMTVAPPDYGDAAGWAGIGECGALLALVVAATRWAPRRATAAGVGVAGLAVAVCVLRFLPSDSLLDAVGACALWAGGPAVAVVIGGYPRLAEARRRDSVARERRSQRLALARDLHDFVAHDVSGIVALAQAARFVAGTDPARALDALARVEAAGLRALDTMDRTVAMLGDLAGPPGAAPGLGDLPDLLRRFDGPARVESDVAVPEGVPAEVGTTAYRLVREALTNVRRHAPAATAVRVVVARTQGALAVTVTNDATPGGARTPGNGTGLADLRHRAHLLGGTLQAGPSGDGWRVAAVLPLGQP</sequence>
<keyword evidence="9" id="KW-0472">Membrane</keyword>
<evidence type="ECO:0000256" key="4">
    <source>
        <dbReference type="ARBA" id="ARBA00022679"/>
    </source>
</evidence>
<evidence type="ECO:0000256" key="9">
    <source>
        <dbReference type="SAM" id="Phobius"/>
    </source>
</evidence>
<dbReference type="EMBL" id="BAAAQD010000017">
    <property type="protein sequence ID" value="GAA1542944.1"/>
    <property type="molecule type" value="Genomic_DNA"/>
</dbReference>
<dbReference type="Pfam" id="PF07730">
    <property type="entry name" value="HisKA_3"/>
    <property type="match status" value="1"/>
</dbReference>
<keyword evidence="3" id="KW-0597">Phosphoprotein</keyword>
<organism evidence="11 12">
    <name type="scientific">Dactylosporangium maewongense</name>
    <dbReference type="NCBI Taxonomy" id="634393"/>
    <lineage>
        <taxon>Bacteria</taxon>
        <taxon>Bacillati</taxon>
        <taxon>Actinomycetota</taxon>
        <taxon>Actinomycetes</taxon>
        <taxon>Micromonosporales</taxon>
        <taxon>Micromonosporaceae</taxon>
        <taxon>Dactylosporangium</taxon>
    </lineage>
</organism>
<feature type="transmembrane region" description="Helical" evidence="9">
    <location>
        <begin position="41"/>
        <end position="60"/>
    </location>
</feature>
<dbReference type="InterPro" id="IPR036890">
    <property type="entry name" value="HATPase_C_sf"/>
</dbReference>
<accession>A0ABP4MEF2</accession>
<dbReference type="CDD" id="cd16917">
    <property type="entry name" value="HATPase_UhpB-NarQ-NarX-like"/>
    <property type="match status" value="1"/>
</dbReference>
<dbReference type="InterPro" id="IPR050482">
    <property type="entry name" value="Sensor_HK_TwoCompSys"/>
</dbReference>
<dbReference type="Gene3D" id="3.30.565.10">
    <property type="entry name" value="Histidine kinase-like ATPase, C-terminal domain"/>
    <property type="match status" value="1"/>
</dbReference>
<keyword evidence="7" id="KW-0067">ATP-binding</keyword>
<evidence type="ECO:0000313" key="11">
    <source>
        <dbReference type="EMBL" id="GAA1542944.1"/>
    </source>
</evidence>
<keyword evidence="4" id="KW-0808">Transferase</keyword>
<proteinExistence type="predicted"/>
<feature type="transmembrane region" description="Helical" evidence="9">
    <location>
        <begin position="93"/>
        <end position="113"/>
    </location>
</feature>
<dbReference type="PANTHER" id="PTHR24421">
    <property type="entry name" value="NITRATE/NITRITE SENSOR PROTEIN NARX-RELATED"/>
    <property type="match status" value="1"/>
</dbReference>
<evidence type="ECO:0000256" key="1">
    <source>
        <dbReference type="ARBA" id="ARBA00000085"/>
    </source>
</evidence>
<dbReference type="Gene3D" id="1.20.5.1930">
    <property type="match status" value="1"/>
</dbReference>
<comment type="catalytic activity">
    <reaction evidence="1">
        <text>ATP + protein L-histidine = ADP + protein N-phospho-L-histidine.</text>
        <dbReference type="EC" id="2.7.13.3"/>
    </reaction>
</comment>
<evidence type="ECO:0000256" key="2">
    <source>
        <dbReference type="ARBA" id="ARBA00012438"/>
    </source>
</evidence>
<evidence type="ECO:0000256" key="5">
    <source>
        <dbReference type="ARBA" id="ARBA00022741"/>
    </source>
</evidence>
<gene>
    <name evidence="11" type="ORF">GCM10009827_073210</name>
</gene>
<evidence type="ECO:0000256" key="8">
    <source>
        <dbReference type="ARBA" id="ARBA00023012"/>
    </source>
</evidence>
<evidence type="ECO:0000313" key="12">
    <source>
        <dbReference type="Proteomes" id="UP001501470"/>
    </source>
</evidence>
<feature type="transmembrane region" description="Helical" evidence="9">
    <location>
        <begin position="119"/>
        <end position="141"/>
    </location>
</feature>
<comment type="caution">
    <text evidence="11">The sequence shown here is derived from an EMBL/GenBank/DDBJ whole genome shotgun (WGS) entry which is preliminary data.</text>
</comment>
<keyword evidence="5" id="KW-0547">Nucleotide-binding</keyword>
<evidence type="ECO:0000256" key="3">
    <source>
        <dbReference type="ARBA" id="ARBA00022553"/>
    </source>
</evidence>
<keyword evidence="12" id="KW-1185">Reference proteome</keyword>
<evidence type="ECO:0000256" key="7">
    <source>
        <dbReference type="ARBA" id="ARBA00022840"/>
    </source>
</evidence>
<feature type="transmembrane region" description="Helical" evidence="9">
    <location>
        <begin position="66"/>
        <end position="86"/>
    </location>
</feature>
<dbReference type="EC" id="2.7.13.3" evidence="2"/>
<dbReference type="Proteomes" id="UP001501470">
    <property type="component" value="Unassembled WGS sequence"/>
</dbReference>
<name>A0ABP4MEF2_9ACTN</name>
<evidence type="ECO:0000256" key="6">
    <source>
        <dbReference type="ARBA" id="ARBA00022777"/>
    </source>
</evidence>